<dbReference type="Gene3D" id="3.30.428.10">
    <property type="entry name" value="HIT-like"/>
    <property type="match status" value="1"/>
</dbReference>
<accession>A0ABN2JJP1</accession>
<name>A0ABN2JJP1_9MICO</name>
<keyword evidence="2" id="KW-1185">Reference proteome</keyword>
<evidence type="ECO:0000313" key="2">
    <source>
        <dbReference type="Proteomes" id="UP001501138"/>
    </source>
</evidence>
<dbReference type="SUPFAM" id="SSF54197">
    <property type="entry name" value="HIT-like"/>
    <property type="match status" value="1"/>
</dbReference>
<evidence type="ECO:0008006" key="3">
    <source>
        <dbReference type="Google" id="ProtNLM"/>
    </source>
</evidence>
<dbReference type="RefSeq" id="WP_344248841.1">
    <property type="nucleotide sequence ID" value="NZ_BAAAPM010000005.1"/>
</dbReference>
<protein>
    <recommendedName>
        <fullName evidence="3">Diadenosine tetraphosphate (Ap4A) HIT family hydrolase</fullName>
    </recommendedName>
</protein>
<proteinExistence type="predicted"/>
<dbReference type="InterPro" id="IPR036265">
    <property type="entry name" value="HIT-like_sf"/>
</dbReference>
<sequence>MQPESPEEYHARIAAHLGADGRLPVAVEEMPGWDIYPYEVGSLRMKPLQPLADSEPPRRGEDAADCWCAGPPDERPEWLDGYVWRNERWVLTANLEQSLPVFLTLVPVSTHCDLPSVPADLAAEMGQLIVAISAAVEALPSVGRVQLAKWGDGGAHLHLAFLGRPARVLQFRGSPLLDWAENLPDVPADVLRVNAEFVAAHLAAAVGGEVGRALPSR</sequence>
<comment type="caution">
    <text evidence="1">The sequence shown here is derived from an EMBL/GenBank/DDBJ whole genome shotgun (WGS) entry which is preliminary data.</text>
</comment>
<organism evidence="1 2">
    <name type="scientific">Isoptericola hypogeus</name>
    <dbReference type="NCBI Taxonomy" id="300179"/>
    <lineage>
        <taxon>Bacteria</taxon>
        <taxon>Bacillati</taxon>
        <taxon>Actinomycetota</taxon>
        <taxon>Actinomycetes</taxon>
        <taxon>Micrococcales</taxon>
        <taxon>Promicromonosporaceae</taxon>
        <taxon>Isoptericola</taxon>
    </lineage>
</organism>
<dbReference type="EMBL" id="BAAAPM010000005">
    <property type="protein sequence ID" value="GAA1728864.1"/>
    <property type="molecule type" value="Genomic_DNA"/>
</dbReference>
<evidence type="ECO:0000313" key="1">
    <source>
        <dbReference type="EMBL" id="GAA1728864.1"/>
    </source>
</evidence>
<reference evidence="1 2" key="1">
    <citation type="journal article" date="2019" name="Int. J. Syst. Evol. Microbiol.">
        <title>The Global Catalogue of Microorganisms (GCM) 10K type strain sequencing project: providing services to taxonomists for standard genome sequencing and annotation.</title>
        <authorList>
            <consortium name="The Broad Institute Genomics Platform"/>
            <consortium name="The Broad Institute Genome Sequencing Center for Infectious Disease"/>
            <person name="Wu L."/>
            <person name="Ma J."/>
        </authorList>
    </citation>
    <scope>NUCLEOTIDE SEQUENCE [LARGE SCALE GENOMIC DNA]</scope>
    <source>
        <strain evidence="1 2">JCM 15589</strain>
    </source>
</reference>
<dbReference type="Proteomes" id="UP001501138">
    <property type="component" value="Unassembled WGS sequence"/>
</dbReference>
<gene>
    <name evidence="1" type="ORF">GCM10009809_25560</name>
</gene>